<sequence>MASDRQAIWAKKRLFFLTPHVMKNDLCSEACPAAAVKCLVVDEAHKAMGNYSYCQVVKQLVGYSRQFRVLALSATPGSDRQVSLPTPLGHMLLSTVGSALT</sequence>
<proteinExistence type="predicted"/>
<dbReference type="PANTHER" id="PTHR14025:SF20">
    <property type="entry name" value="FANCONI ANEMIA GROUP M PROTEIN"/>
    <property type="match status" value="1"/>
</dbReference>
<dbReference type="Gene3D" id="3.40.50.300">
    <property type="entry name" value="P-loop containing nucleotide triphosphate hydrolases"/>
    <property type="match status" value="1"/>
</dbReference>
<evidence type="ECO:0000256" key="1">
    <source>
        <dbReference type="ARBA" id="ARBA00022741"/>
    </source>
</evidence>
<dbReference type="RefSeq" id="XP_032809862.1">
    <property type="nucleotide sequence ID" value="XM_032953971.1"/>
</dbReference>
<dbReference type="SUPFAM" id="SSF52540">
    <property type="entry name" value="P-loop containing nucleoside triphosphate hydrolases"/>
    <property type="match status" value="1"/>
</dbReference>
<keyword evidence="1" id="KW-0547">Nucleotide-binding</keyword>
<dbReference type="PANTHER" id="PTHR14025">
    <property type="entry name" value="FANCONI ANEMIA GROUP M FANCM FAMILY MEMBER"/>
    <property type="match status" value="1"/>
</dbReference>
<dbReference type="AlphaFoldDB" id="A0AAJ7T253"/>
<evidence type="ECO:0000256" key="4">
    <source>
        <dbReference type="ARBA" id="ARBA00022840"/>
    </source>
</evidence>
<gene>
    <name evidence="7" type="primary">LOC116942269</name>
</gene>
<evidence type="ECO:0000313" key="6">
    <source>
        <dbReference type="Proteomes" id="UP001318040"/>
    </source>
</evidence>
<evidence type="ECO:0000259" key="5">
    <source>
        <dbReference type="PROSITE" id="PS51192"/>
    </source>
</evidence>
<keyword evidence="3" id="KW-0347">Helicase</keyword>
<dbReference type="Pfam" id="PF00270">
    <property type="entry name" value="DEAD"/>
    <property type="match status" value="1"/>
</dbReference>
<dbReference type="GO" id="GO:0000400">
    <property type="term" value="F:four-way junction DNA binding"/>
    <property type="evidence" value="ECO:0007669"/>
    <property type="project" value="TreeGrafter"/>
</dbReference>
<dbReference type="GO" id="GO:0045003">
    <property type="term" value="P:double-strand break repair via synthesis-dependent strand annealing"/>
    <property type="evidence" value="ECO:0007669"/>
    <property type="project" value="TreeGrafter"/>
</dbReference>
<evidence type="ECO:0000313" key="7">
    <source>
        <dbReference type="RefSeq" id="XP_032809862.1"/>
    </source>
</evidence>
<reference evidence="7" key="1">
    <citation type="submission" date="2025-08" db="UniProtKB">
        <authorList>
            <consortium name="RefSeq"/>
        </authorList>
    </citation>
    <scope>IDENTIFICATION</scope>
    <source>
        <tissue evidence="7">Sperm</tissue>
    </source>
</reference>
<name>A0AAJ7T253_PETMA</name>
<dbReference type="InterPro" id="IPR027417">
    <property type="entry name" value="P-loop_NTPase"/>
</dbReference>
<keyword evidence="4" id="KW-0067">ATP-binding</keyword>
<dbReference type="Proteomes" id="UP001318040">
    <property type="component" value="Chromosome 14"/>
</dbReference>
<evidence type="ECO:0000256" key="2">
    <source>
        <dbReference type="ARBA" id="ARBA00022801"/>
    </source>
</evidence>
<dbReference type="GO" id="GO:0005524">
    <property type="term" value="F:ATP binding"/>
    <property type="evidence" value="ECO:0007669"/>
    <property type="project" value="UniProtKB-KW"/>
</dbReference>
<dbReference type="GO" id="GO:0043138">
    <property type="term" value="F:3'-5' DNA helicase activity"/>
    <property type="evidence" value="ECO:0007669"/>
    <property type="project" value="TreeGrafter"/>
</dbReference>
<dbReference type="InterPro" id="IPR014001">
    <property type="entry name" value="Helicase_ATP-bd"/>
</dbReference>
<evidence type="ECO:0000256" key="3">
    <source>
        <dbReference type="ARBA" id="ARBA00022806"/>
    </source>
</evidence>
<keyword evidence="2" id="KW-0378">Hydrolase</keyword>
<dbReference type="GO" id="GO:0036297">
    <property type="term" value="P:interstrand cross-link repair"/>
    <property type="evidence" value="ECO:0007669"/>
    <property type="project" value="TreeGrafter"/>
</dbReference>
<accession>A0AAJ7T253</accession>
<dbReference type="GO" id="GO:0016787">
    <property type="term" value="F:hydrolase activity"/>
    <property type="evidence" value="ECO:0007669"/>
    <property type="project" value="UniProtKB-KW"/>
</dbReference>
<keyword evidence="6" id="KW-1185">Reference proteome</keyword>
<dbReference type="InterPro" id="IPR011545">
    <property type="entry name" value="DEAD/DEAH_box_helicase_dom"/>
</dbReference>
<feature type="domain" description="Helicase ATP-binding" evidence="5">
    <location>
        <begin position="1"/>
        <end position="94"/>
    </location>
</feature>
<dbReference type="PROSITE" id="PS51192">
    <property type="entry name" value="HELICASE_ATP_BIND_1"/>
    <property type="match status" value="1"/>
</dbReference>
<dbReference type="GO" id="GO:0009378">
    <property type="term" value="F:four-way junction helicase activity"/>
    <property type="evidence" value="ECO:0007669"/>
    <property type="project" value="TreeGrafter"/>
</dbReference>
<organism evidence="6 7">
    <name type="scientific">Petromyzon marinus</name>
    <name type="common">Sea lamprey</name>
    <dbReference type="NCBI Taxonomy" id="7757"/>
    <lineage>
        <taxon>Eukaryota</taxon>
        <taxon>Metazoa</taxon>
        <taxon>Chordata</taxon>
        <taxon>Craniata</taxon>
        <taxon>Vertebrata</taxon>
        <taxon>Cyclostomata</taxon>
        <taxon>Hyperoartia</taxon>
        <taxon>Petromyzontiformes</taxon>
        <taxon>Petromyzontidae</taxon>
        <taxon>Petromyzon</taxon>
    </lineage>
</organism>
<dbReference type="KEGG" id="pmrn:116942269"/>
<protein>
    <submittedName>
        <fullName evidence="7">Fanconi anemia group M protein-like</fullName>
    </submittedName>
</protein>